<evidence type="ECO:0000313" key="3">
    <source>
        <dbReference type="Proteomes" id="UP001153269"/>
    </source>
</evidence>
<dbReference type="EMBL" id="CADEAL010003986">
    <property type="protein sequence ID" value="CAB1448684.1"/>
    <property type="molecule type" value="Genomic_DNA"/>
</dbReference>
<dbReference type="Proteomes" id="UP001153269">
    <property type="component" value="Unassembled WGS sequence"/>
</dbReference>
<dbReference type="AlphaFoldDB" id="A0A9N7VA84"/>
<evidence type="ECO:0000256" key="1">
    <source>
        <dbReference type="SAM" id="MobiDB-lite"/>
    </source>
</evidence>
<protein>
    <submittedName>
        <fullName evidence="2">Uncharacterized protein</fullName>
    </submittedName>
</protein>
<organism evidence="2 3">
    <name type="scientific">Pleuronectes platessa</name>
    <name type="common">European plaice</name>
    <dbReference type="NCBI Taxonomy" id="8262"/>
    <lineage>
        <taxon>Eukaryota</taxon>
        <taxon>Metazoa</taxon>
        <taxon>Chordata</taxon>
        <taxon>Craniata</taxon>
        <taxon>Vertebrata</taxon>
        <taxon>Euteleostomi</taxon>
        <taxon>Actinopterygii</taxon>
        <taxon>Neopterygii</taxon>
        <taxon>Teleostei</taxon>
        <taxon>Neoteleostei</taxon>
        <taxon>Acanthomorphata</taxon>
        <taxon>Carangaria</taxon>
        <taxon>Pleuronectiformes</taxon>
        <taxon>Pleuronectoidei</taxon>
        <taxon>Pleuronectidae</taxon>
        <taxon>Pleuronectes</taxon>
    </lineage>
</organism>
<sequence length="244" mass="27282">MHVSIPLKTPPEARRCHSRCKSLHVLLSVPHWVCTLFRSRGFSYPSVSPKAPAEEDTGTNSANGVNTFAREDGVRRSQLLLRKVFRLQTDPDLRSTPNYFLSEAFNSTRRANMKAAVCRSPRQGNTSSGITDVTEFEIKVAEPCHWSVPPPAYLGFPRHRQGEHGLLHPASKPNVSWAPFQPPPTTLKVASKFTRLDGRMQFRNEFLSTDQRVRQANTVPCRARLPDSHTPACSTVPRMLISGA</sequence>
<feature type="region of interest" description="Disordered" evidence="1">
    <location>
        <begin position="47"/>
        <end position="66"/>
    </location>
</feature>
<accession>A0A9N7VA84</accession>
<keyword evidence="3" id="KW-1185">Reference proteome</keyword>
<reference evidence="2" key="1">
    <citation type="submission" date="2020-03" db="EMBL/GenBank/DDBJ databases">
        <authorList>
            <person name="Weist P."/>
        </authorList>
    </citation>
    <scope>NUCLEOTIDE SEQUENCE</scope>
</reference>
<evidence type="ECO:0000313" key="2">
    <source>
        <dbReference type="EMBL" id="CAB1448684.1"/>
    </source>
</evidence>
<gene>
    <name evidence="2" type="ORF">PLEPLA_LOCUS36333</name>
</gene>
<name>A0A9N7VA84_PLEPL</name>
<comment type="caution">
    <text evidence="2">The sequence shown here is derived from an EMBL/GenBank/DDBJ whole genome shotgun (WGS) entry which is preliminary data.</text>
</comment>
<proteinExistence type="predicted"/>